<sequence>MGRGIAFCKAAESAACKQQGQAGVPRPGVLRCYDPVYPVYPQYSTRFAGNMAEVRTFVSSKMPELVS</sequence>
<evidence type="ECO:0000313" key="1">
    <source>
        <dbReference type="EMBL" id="OPJ67569.1"/>
    </source>
</evidence>
<accession>A0A1V4J629</accession>
<dbReference type="AlphaFoldDB" id="A0A1V4J629"/>
<dbReference type="EMBL" id="LSYS01008925">
    <property type="protein sequence ID" value="OPJ67569.1"/>
    <property type="molecule type" value="Genomic_DNA"/>
</dbReference>
<reference evidence="1 2" key="1">
    <citation type="submission" date="2016-02" db="EMBL/GenBank/DDBJ databases">
        <title>Band-tailed pigeon sequencing and assembly.</title>
        <authorList>
            <person name="Soares A.E."/>
            <person name="Novak B.J."/>
            <person name="Rice E.S."/>
            <person name="O'Connell B."/>
            <person name="Chang D."/>
            <person name="Weber S."/>
            <person name="Shapiro B."/>
        </authorList>
    </citation>
    <scope>NUCLEOTIDE SEQUENCE [LARGE SCALE GENOMIC DNA]</scope>
    <source>
        <strain evidence="1">BTP2013</strain>
        <tissue evidence="1">Blood</tissue>
    </source>
</reference>
<comment type="caution">
    <text evidence="1">The sequence shown here is derived from an EMBL/GenBank/DDBJ whole genome shotgun (WGS) entry which is preliminary data.</text>
</comment>
<organism evidence="1 2">
    <name type="scientific">Patagioenas fasciata monilis</name>
    <dbReference type="NCBI Taxonomy" id="372326"/>
    <lineage>
        <taxon>Eukaryota</taxon>
        <taxon>Metazoa</taxon>
        <taxon>Chordata</taxon>
        <taxon>Craniata</taxon>
        <taxon>Vertebrata</taxon>
        <taxon>Euteleostomi</taxon>
        <taxon>Archelosauria</taxon>
        <taxon>Archosauria</taxon>
        <taxon>Dinosauria</taxon>
        <taxon>Saurischia</taxon>
        <taxon>Theropoda</taxon>
        <taxon>Coelurosauria</taxon>
        <taxon>Aves</taxon>
        <taxon>Neognathae</taxon>
        <taxon>Neoaves</taxon>
        <taxon>Columbimorphae</taxon>
        <taxon>Columbiformes</taxon>
        <taxon>Columbidae</taxon>
        <taxon>Patagioenas</taxon>
    </lineage>
</organism>
<proteinExistence type="predicted"/>
<gene>
    <name evidence="1" type="ORF">AV530_001856</name>
</gene>
<name>A0A1V4J629_PATFA</name>
<dbReference type="Proteomes" id="UP000190648">
    <property type="component" value="Unassembled WGS sequence"/>
</dbReference>
<protein>
    <submittedName>
        <fullName evidence="1">Uncharacterized protein</fullName>
    </submittedName>
</protein>
<evidence type="ECO:0000313" key="2">
    <source>
        <dbReference type="Proteomes" id="UP000190648"/>
    </source>
</evidence>
<keyword evidence="2" id="KW-1185">Reference proteome</keyword>